<dbReference type="PANTHER" id="PTHR45661">
    <property type="entry name" value="SURFACE ANTIGEN"/>
    <property type="match status" value="1"/>
</dbReference>
<dbReference type="Gene3D" id="3.80.10.10">
    <property type="entry name" value="Ribonuclease Inhibitor"/>
    <property type="match status" value="3"/>
</dbReference>
<accession>A0ABS3ZML6</accession>
<keyword evidence="4" id="KW-1185">Reference proteome</keyword>
<dbReference type="SUPFAM" id="SSF52058">
    <property type="entry name" value="L domain-like"/>
    <property type="match status" value="1"/>
</dbReference>
<dbReference type="EMBL" id="JAFIQO010000235">
    <property type="protein sequence ID" value="MBP0058526.1"/>
    <property type="molecule type" value="Genomic_DNA"/>
</dbReference>
<dbReference type="InterPro" id="IPR013783">
    <property type="entry name" value="Ig-like_fold"/>
</dbReference>
<keyword evidence="1" id="KW-0812">Transmembrane</keyword>
<dbReference type="Proteomes" id="UP001315001">
    <property type="component" value="Unassembled WGS sequence"/>
</dbReference>
<dbReference type="Pfam" id="PF13306">
    <property type="entry name" value="LRR_5"/>
    <property type="match status" value="4"/>
</dbReference>
<feature type="non-terminal residue" evidence="3">
    <location>
        <position position="1583"/>
    </location>
</feature>
<dbReference type="Gene3D" id="2.60.40.10">
    <property type="entry name" value="Immunoglobulins"/>
    <property type="match status" value="1"/>
</dbReference>
<gene>
    <name evidence="3" type="ORF">JYQ75_14265</name>
</gene>
<dbReference type="RefSeq" id="WP_209294098.1">
    <property type="nucleotide sequence ID" value="NZ_JAFIQO010000235.1"/>
</dbReference>
<keyword evidence="1" id="KW-0472">Membrane</keyword>
<protein>
    <submittedName>
        <fullName evidence="3">Leucine-rich repeat protein</fullName>
    </submittedName>
</protein>
<dbReference type="InterPro" id="IPR007110">
    <property type="entry name" value="Ig-like_dom"/>
</dbReference>
<dbReference type="PANTHER" id="PTHR45661:SF3">
    <property type="entry name" value="IG-LIKE DOMAIN-CONTAINING PROTEIN"/>
    <property type="match status" value="1"/>
</dbReference>
<feature type="domain" description="Ig-like" evidence="2">
    <location>
        <begin position="798"/>
        <end position="901"/>
    </location>
</feature>
<dbReference type="InterPro" id="IPR026906">
    <property type="entry name" value="LRR_5"/>
</dbReference>
<dbReference type="PROSITE" id="PS50835">
    <property type="entry name" value="IG_LIKE"/>
    <property type="match status" value="1"/>
</dbReference>
<reference evidence="3 4" key="1">
    <citation type="submission" date="2021-02" db="EMBL/GenBank/DDBJ databases">
        <title>Lactate utilizing bacteria of the human gut.</title>
        <authorList>
            <person name="Sheridan P.O."/>
        </authorList>
    </citation>
    <scope>NUCLEOTIDE SEQUENCE [LARGE SCALE GENOMIC DNA]</scope>
    <source>
        <strain evidence="3 4">HTF-83D</strain>
    </source>
</reference>
<name>A0ABS3ZML6_9FIRM</name>
<keyword evidence="1" id="KW-1133">Transmembrane helix</keyword>
<feature type="transmembrane region" description="Helical" evidence="1">
    <location>
        <begin position="12"/>
        <end position="32"/>
    </location>
</feature>
<proteinExistence type="predicted"/>
<evidence type="ECO:0000313" key="3">
    <source>
        <dbReference type="EMBL" id="MBP0058526.1"/>
    </source>
</evidence>
<evidence type="ECO:0000259" key="2">
    <source>
        <dbReference type="PROSITE" id="PS50835"/>
    </source>
</evidence>
<dbReference type="InterPro" id="IPR032675">
    <property type="entry name" value="LRR_dom_sf"/>
</dbReference>
<comment type="caution">
    <text evidence="3">The sequence shown here is derived from an EMBL/GenBank/DDBJ whole genome shotgun (WGS) entry which is preliminary data.</text>
</comment>
<sequence length="1583" mass="181703">MKMKEKSTNSQRQIYMGILAVFMAVTFCFLWGKMNVHAEENIYNGFHYETKEDGTIEVTGYDTDQIDISNGIFTIPSQIDGKDVTEIGDYAFGEYEFNSEIIQIKMPENLKVIRRSAFQYFIKVENLEIPDSVTTLENSSFSQFESIKKINLPASLEKYKGNAFEDSVKVEGFAISDSNKNYAVKDGSLYTKDYKKLVAVPCGKTDIEYSGELTSIGEYAFAYNSGETIKLPETVTEIEQSAFYSANVKKLYLSSNLKDVDNEAFCGMNRLKQYVLNKEAENYSVNKGLLYDKAETKLISVPVNLKEVSIADTVKIIGTYSFNGSEIKKVALPEGVEKIESHAFDGAKFGEISLPSTLKEMGSGAFYSCRSLISVEIPKGITTLDDATFYGCQNLNVVYIPETVERLNGRVFYECGSQLTIYTKKDAPAYNWAQENNYNVSTNDVPEVYQDGTYCYRKESDETEWSVSVIEPTCNRHSCCAIPSEYKDIPVGRILKNSCDSYGSYDEMALDIPDTVKIIDNGAFSYLNIKNFTSKLYIRIPKLVTSIGDYIFDDEYADKSKVIVVAESGSTAETWAKKKGYTVKRSLPKRFLLGEDEEIEETLSVTRKVNGNELESDRVENLPKGEKVRLEVVAKSTYEEEGETEFTYQWLDSDWGEIEGANDSVYEVVKGKGKEEYHCRVSDGNQTITYNFYLEQQLTFKAERYINDKLLSEDDYNSYVKGTPLKLEVKVEPLDSANASEVKYQWRDEEGNDIKDADKSVYEIEKKKGWETYYCVVSNEDSEMIYEFELGSKCTLNPRIHIIVGDKEYVDEEDISEIKKGQEYKLKVYANSSYENNADNIKYQWYDNDGNELSDDIGGNTDTVTLTKKTRADEKYRCSVDDGNYKDEWNSITVPGEQTLTVTQQINNKKRGSYKALKDDNIILKVEADTSYETDGKKHEITYQWLDKDEEEIPDETTDTFEFKKGIGVEEYYCQVSDGNQTKNYRFWIYAKSTLKVKSYINDYENDRINAKQGKSYKLTVDAKSSYSDDISYEWYIEGDEDYEPYCDENGEQYTGNSITVLKQNNDNEDYYVWITDGNETRSEDFVLGSEDTLDVESYINGEAHDSDNDSNDWRKEFDADAKDIVLEVKAESTKDADITYSWEKSVEWDYIWGEPIYEPINGATSDTYTVKKMEEGSEYYRCTVTDGFNTAYKTFYLKRKDFEVTTSVKVNDKDVTPDENGYYHVKTGDKVQMEVQAKNLISDSELTYQWKDDDDNILSTGNKYETTISDSGSEYYWWCDINNETSMISKEFNFKKDSVTVDKEFESYINDQKTDELRVDSIENTICRVEPKQESDDYIYKWEISDDDEEEEAYKPIEISGNSCTLTKQILEDNDFTDMKWMNIRVTVTRISNPEYKKQYSFYISLKNYTQDAKQYINDVETDTRRLTKGKPVELKVIPKEESDKLTYNWYDEDYKKAASSKGNILSITKQAGKEIYYCEVSDGNYSWEYTFVLKEADQANCKHEYVTVPAVEPTCTEPGKTEGKYCKKCGYVEKEQVEIPASGHKMTKTEAKAATCTEAGNKAYWTCNTCHKVFSDEHGKT</sequence>
<evidence type="ECO:0000313" key="4">
    <source>
        <dbReference type="Proteomes" id="UP001315001"/>
    </source>
</evidence>
<dbReference type="InterPro" id="IPR053139">
    <property type="entry name" value="Surface_bspA-like"/>
</dbReference>
<organism evidence="3 4">
    <name type="scientific">Anaerobutyricum soehngenii</name>
    <dbReference type="NCBI Taxonomy" id="105843"/>
    <lineage>
        <taxon>Bacteria</taxon>
        <taxon>Bacillati</taxon>
        <taxon>Bacillota</taxon>
        <taxon>Clostridia</taxon>
        <taxon>Lachnospirales</taxon>
        <taxon>Lachnospiraceae</taxon>
        <taxon>Anaerobutyricum</taxon>
    </lineage>
</organism>
<evidence type="ECO:0000256" key="1">
    <source>
        <dbReference type="SAM" id="Phobius"/>
    </source>
</evidence>